<gene>
    <name evidence="1" type="ORF">PSNMU_V1.4_AUG-EV-PASAV3_0016720</name>
</gene>
<evidence type="ECO:0000313" key="1">
    <source>
        <dbReference type="EMBL" id="VEU34950.1"/>
    </source>
</evidence>
<sequence>MSSILISSGFPLAELAQLAERTTLNRVVEGSIPSFGVVSYSEVVITLDFESSIRRSNRRKRTFAALGSRHSDHFIGNSC</sequence>
<reference evidence="1 2" key="1">
    <citation type="submission" date="2019-01" db="EMBL/GenBank/DDBJ databases">
        <authorList>
            <person name="Ferrante I. M."/>
        </authorList>
    </citation>
    <scope>NUCLEOTIDE SEQUENCE [LARGE SCALE GENOMIC DNA]</scope>
    <source>
        <strain evidence="1 2">B856</strain>
    </source>
</reference>
<dbReference type="EMBL" id="CAACVS010000044">
    <property type="protein sequence ID" value="VEU34950.1"/>
    <property type="molecule type" value="Genomic_DNA"/>
</dbReference>
<dbReference type="AntiFam" id="ANF00010">
    <property type="entry name" value="tRNA translation"/>
</dbReference>
<name>A0A448YYX3_9STRA</name>
<proteinExistence type="predicted"/>
<accession>A0A448YYX3</accession>
<evidence type="ECO:0000313" key="2">
    <source>
        <dbReference type="Proteomes" id="UP000291116"/>
    </source>
</evidence>
<dbReference type="AlphaFoldDB" id="A0A448YYX3"/>
<keyword evidence="2" id="KW-1185">Reference proteome</keyword>
<organism evidence="1 2">
    <name type="scientific">Pseudo-nitzschia multistriata</name>
    <dbReference type="NCBI Taxonomy" id="183589"/>
    <lineage>
        <taxon>Eukaryota</taxon>
        <taxon>Sar</taxon>
        <taxon>Stramenopiles</taxon>
        <taxon>Ochrophyta</taxon>
        <taxon>Bacillariophyta</taxon>
        <taxon>Bacillariophyceae</taxon>
        <taxon>Bacillariophycidae</taxon>
        <taxon>Bacillariales</taxon>
        <taxon>Bacillariaceae</taxon>
        <taxon>Pseudo-nitzschia</taxon>
    </lineage>
</organism>
<protein>
    <submittedName>
        <fullName evidence="1">Uncharacterized protein</fullName>
    </submittedName>
</protein>
<dbReference type="Proteomes" id="UP000291116">
    <property type="component" value="Unassembled WGS sequence"/>
</dbReference>